<gene>
    <name evidence="6" type="ORF">HMPREF1541_09116</name>
</gene>
<dbReference type="eggNOG" id="KOG4389">
    <property type="taxonomic scope" value="Eukaryota"/>
</dbReference>
<dbReference type="RefSeq" id="XP_008712013.1">
    <property type="nucleotide sequence ID" value="XM_008713791.1"/>
</dbReference>
<dbReference type="GeneID" id="19976455"/>
<feature type="signal peptide" evidence="3">
    <location>
        <begin position="1"/>
        <end position="17"/>
    </location>
</feature>
<dbReference type="GO" id="GO:0016787">
    <property type="term" value="F:hydrolase activity"/>
    <property type="evidence" value="ECO:0007669"/>
    <property type="project" value="UniProtKB-KW"/>
</dbReference>
<keyword evidence="7" id="KW-1185">Reference proteome</keyword>
<dbReference type="InterPro" id="IPR002018">
    <property type="entry name" value="CarbesteraseB"/>
</dbReference>
<keyword evidence="2 3" id="KW-0378">Hydrolase</keyword>
<dbReference type="VEuPathDB" id="FungiDB:HMPREF1541_09116"/>
<proteinExistence type="inferred from homology"/>
<evidence type="ECO:0000259" key="5">
    <source>
        <dbReference type="Pfam" id="PF00135"/>
    </source>
</evidence>
<dbReference type="ESTHER" id="9euro-w2s9g3">
    <property type="family name" value="Fungal_carboxylesterase_lipase"/>
</dbReference>
<dbReference type="EMBL" id="KB822712">
    <property type="protein sequence ID" value="ETN45285.1"/>
    <property type="molecule type" value="Genomic_DNA"/>
</dbReference>
<dbReference type="HOGENOM" id="CLU_006586_10_7_1"/>
<evidence type="ECO:0000313" key="6">
    <source>
        <dbReference type="EMBL" id="ETN45285.1"/>
    </source>
</evidence>
<evidence type="ECO:0000256" key="2">
    <source>
        <dbReference type="ARBA" id="ARBA00022801"/>
    </source>
</evidence>
<dbReference type="InterPro" id="IPR029058">
    <property type="entry name" value="AB_hydrolase_fold"/>
</dbReference>
<keyword evidence="3" id="KW-0732">Signal</keyword>
<evidence type="ECO:0000256" key="4">
    <source>
        <dbReference type="SAM" id="MobiDB-lite"/>
    </source>
</evidence>
<dbReference type="AlphaFoldDB" id="W2S9G3"/>
<dbReference type="EC" id="3.1.1.-" evidence="3"/>
<dbReference type="Pfam" id="PF00135">
    <property type="entry name" value="COesterase"/>
    <property type="match status" value="1"/>
</dbReference>
<dbReference type="PROSITE" id="PS00941">
    <property type="entry name" value="CARBOXYLESTERASE_B_2"/>
    <property type="match status" value="1"/>
</dbReference>
<dbReference type="SUPFAM" id="SSF53474">
    <property type="entry name" value="alpha/beta-Hydrolases"/>
    <property type="match status" value="1"/>
</dbReference>
<evidence type="ECO:0000256" key="1">
    <source>
        <dbReference type="ARBA" id="ARBA00005964"/>
    </source>
</evidence>
<dbReference type="InterPro" id="IPR019819">
    <property type="entry name" value="Carboxylesterase_B_CS"/>
</dbReference>
<dbReference type="InterPro" id="IPR050309">
    <property type="entry name" value="Type-B_Carboxylest/Lipase"/>
</dbReference>
<evidence type="ECO:0000256" key="3">
    <source>
        <dbReference type="RuleBase" id="RU361235"/>
    </source>
</evidence>
<dbReference type="InParanoid" id="W2S9G3"/>
<dbReference type="PANTHER" id="PTHR11559">
    <property type="entry name" value="CARBOXYLESTERASE"/>
    <property type="match status" value="1"/>
</dbReference>
<evidence type="ECO:0000313" key="7">
    <source>
        <dbReference type="Proteomes" id="UP000030752"/>
    </source>
</evidence>
<organism evidence="6 7">
    <name type="scientific">Cyphellophora europaea (strain CBS 101466)</name>
    <name type="common">Phialophora europaea</name>
    <dbReference type="NCBI Taxonomy" id="1220924"/>
    <lineage>
        <taxon>Eukaryota</taxon>
        <taxon>Fungi</taxon>
        <taxon>Dikarya</taxon>
        <taxon>Ascomycota</taxon>
        <taxon>Pezizomycotina</taxon>
        <taxon>Eurotiomycetes</taxon>
        <taxon>Chaetothyriomycetidae</taxon>
        <taxon>Chaetothyriales</taxon>
        <taxon>Cyphellophoraceae</taxon>
        <taxon>Cyphellophora</taxon>
    </lineage>
</organism>
<dbReference type="STRING" id="1220924.W2S9G3"/>
<dbReference type="InterPro" id="IPR019826">
    <property type="entry name" value="Carboxylesterase_B_AS"/>
</dbReference>
<feature type="chain" id="PRO_5005149984" description="Carboxylic ester hydrolase" evidence="3">
    <location>
        <begin position="18"/>
        <end position="533"/>
    </location>
</feature>
<feature type="region of interest" description="Disordered" evidence="4">
    <location>
        <begin position="58"/>
        <end position="89"/>
    </location>
</feature>
<comment type="similarity">
    <text evidence="1 3">Belongs to the type-B carboxylesterase/lipase family.</text>
</comment>
<sequence length="533" mass="58585">MLQRTLLWLLSAAVARAVDTLVELEYARYDGVQNDTGVTHWLGMRFAAPPVGDLRFAPPQDPEDTGDKVMSADEHGPICRSTPGEPDSNTTDEDCLFIDVYAPSDATTDNLLPVYFYISGGGFNSISDANLNGTSLIQASNHSIVTVTFNYRVGLFGFLASAEVRDDPTASVNNGLHDQRKALEWVQKYIHHFGGDPKHVTIGGASAGAASVFYHLTAYNGRDDGLFHAAAAESQSFATVLTIEESQYQYDYIINATNCSTAGDTLSCLRSVPAPDIQRVNKNIPFPGSPGPPQYMYNVVIDSTLVPDLTYRLFATDQFLRVPVIFGDDTNGGTVFVPRNTSTRADQDAYLLNQFPYLTRDMLDALDALYANPNATCPNTGCLWRKTSDIYGDLRYMCPGLYISEAYAAAGLPSWNYRYDVEDPAQIEEGLGVPHTVERSVIWGYGYPESYGPGGVNAWAVPLIQGYWTSFIRAYDPNRYRVEGAPAWEEWRAGGWDRLLFGTEGGTGMESVDEVHRGQCGFAFGVGVDIRQR</sequence>
<reference evidence="6 7" key="1">
    <citation type="submission" date="2013-03" db="EMBL/GenBank/DDBJ databases">
        <title>The Genome Sequence of Phialophora europaea CBS 101466.</title>
        <authorList>
            <consortium name="The Broad Institute Genomics Platform"/>
            <person name="Cuomo C."/>
            <person name="de Hoog S."/>
            <person name="Gorbushina A."/>
            <person name="Walker B."/>
            <person name="Young S.K."/>
            <person name="Zeng Q."/>
            <person name="Gargeya S."/>
            <person name="Fitzgerald M."/>
            <person name="Haas B."/>
            <person name="Abouelleil A."/>
            <person name="Allen A.W."/>
            <person name="Alvarado L."/>
            <person name="Arachchi H.M."/>
            <person name="Berlin A.M."/>
            <person name="Chapman S.B."/>
            <person name="Gainer-Dewar J."/>
            <person name="Goldberg J."/>
            <person name="Griggs A."/>
            <person name="Gujja S."/>
            <person name="Hansen M."/>
            <person name="Howarth C."/>
            <person name="Imamovic A."/>
            <person name="Ireland A."/>
            <person name="Larimer J."/>
            <person name="McCowan C."/>
            <person name="Murphy C."/>
            <person name="Pearson M."/>
            <person name="Poon T.W."/>
            <person name="Priest M."/>
            <person name="Roberts A."/>
            <person name="Saif S."/>
            <person name="Shea T."/>
            <person name="Sisk P."/>
            <person name="Sykes S."/>
            <person name="Wortman J."/>
            <person name="Nusbaum C."/>
            <person name="Birren B."/>
        </authorList>
    </citation>
    <scope>NUCLEOTIDE SEQUENCE [LARGE SCALE GENOMIC DNA]</scope>
    <source>
        <strain evidence="6 7">CBS 101466</strain>
    </source>
</reference>
<name>W2S9G3_CYPE1</name>
<dbReference type="OrthoDB" id="408631at2759"/>
<accession>W2S9G3</accession>
<dbReference type="Gene3D" id="3.40.50.1820">
    <property type="entry name" value="alpha/beta hydrolase"/>
    <property type="match status" value="1"/>
</dbReference>
<dbReference type="Proteomes" id="UP000030752">
    <property type="component" value="Unassembled WGS sequence"/>
</dbReference>
<dbReference type="PROSITE" id="PS00122">
    <property type="entry name" value="CARBOXYLESTERASE_B_1"/>
    <property type="match status" value="1"/>
</dbReference>
<feature type="compositionally biased region" description="Basic and acidic residues" evidence="4">
    <location>
        <begin position="65"/>
        <end position="77"/>
    </location>
</feature>
<feature type="domain" description="Carboxylesterase type B" evidence="5">
    <location>
        <begin position="22"/>
        <end position="491"/>
    </location>
</feature>
<protein>
    <recommendedName>
        <fullName evidence="3">Carboxylic ester hydrolase</fullName>
        <ecNumber evidence="3">3.1.1.-</ecNumber>
    </recommendedName>
</protein>